<keyword evidence="4 5" id="KW-0055">Arginine biosynthesis</keyword>
<keyword evidence="5" id="KW-0028">Amino-acid biosynthesis</keyword>
<feature type="domain" description="Fumarate lyase N-terminal" evidence="6">
    <location>
        <begin position="26"/>
        <end position="302"/>
    </location>
</feature>
<name>A0ABT3RP69_9BACT</name>
<dbReference type="InterPro" id="IPR020557">
    <property type="entry name" value="Fumarate_lyase_CS"/>
</dbReference>
<comment type="similarity">
    <text evidence="5">Belongs to the lyase 1 family. Argininosuccinate lyase subfamily.</text>
</comment>
<gene>
    <name evidence="5 7" type="primary">argH</name>
    <name evidence="7" type="ORF">OO013_06885</name>
</gene>
<dbReference type="PANTHER" id="PTHR43814:SF1">
    <property type="entry name" value="ARGININOSUCCINATE LYASE"/>
    <property type="match status" value="1"/>
</dbReference>
<dbReference type="PRINTS" id="PR00145">
    <property type="entry name" value="ARGSUCLYASE"/>
</dbReference>
<dbReference type="PRINTS" id="PR00149">
    <property type="entry name" value="FUMRATELYASE"/>
</dbReference>
<dbReference type="EC" id="4.3.2.1" evidence="3 5"/>
<dbReference type="InterPro" id="IPR000362">
    <property type="entry name" value="Fumarate_lyase_fam"/>
</dbReference>
<dbReference type="InterPro" id="IPR024083">
    <property type="entry name" value="Fumarase/histidase_N"/>
</dbReference>
<evidence type="ECO:0000256" key="5">
    <source>
        <dbReference type="HAMAP-Rule" id="MF_00006"/>
    </source>
</evidence>
<evidence type="ECO:0000313" key="8">
    <source>
        <dbReference type="Proteomes" id="UP001209885"/>
    </source>
</evidence>
<keyword evidence="8" id="KW-1185">Reference proteome</keyword>
<comment type="pathway">
    <text evidence="2 5">Amino-acid biosynthesis; L-arginine biosynthesis; L-arginine from L-ornithine and carbamoyl phosphate: step 3/3.</text>
</comment>
<dbReference type="EMBL" id="JAPFQN010000004">
    <property type="protein sequence ID" value="MCX2743582.1"/>
    <property type="molecule type" value="Genomic_DNA"/>
</dbReference>
<evidence type="ECO:0000259" key="6">
    <source>
        <dbReference type="Pfam" id="PF00206"/>
    </source>
</evidence>
<comment type="subcellular location">
    <subcellularLocation>
        <location evidence="5">Cytoplasm</location>
    </subcellularLocation>
</comment>
<dbReference type="PROSITE" id="PS00163">
    <property type="entry name" value="FUMARATE_LYASES"/>
    <property type="match status" value="1"/>
</dbReference>
<dbReference type="CDD" id="cd01359">
    <property type="entry name" value="Argininosuccinate_lyase"/>
    <property type="match status" value="1"/>
</dbReference>
<dbReference type="RefSeq" id="WP_266055967.1">
    <property type="nucleotide sequence ID" value="NZ_JAPFQN010000004.1"/>
</dbReference>
<dbReference type="Gene3D" id="1.20.200.10">
    <property type="entry name" value="Fumarase/aspartase (Central domain)"/>
    <property type="match status" value="1"/>
</dbReference>
<dbReference type="Gene3D" id="1.10.275.10">
    <property type="entry name" value="Fumarase/aspartase (N-terminal domain)"/>
    <property type="match status" value="1"/>
</dbReference>
<keyword evidence="5" id="KW-0963">Cytoplasm</keyword>
<protein>
    <recommendedName>
        <fullName evidence="3 5">Argininosuccinate lyase</fullName>
        <shortName evidence="5">ASAL</shortName>
        <ecNumber evidence="3 5">4.3.2.1</ecNumber>
    </recommendedName>
    <alternativeName>
        <fullName evidence="5">Arginosuccinase</fullName>
    </alternativeName>
</protein>
<dbReference type="HAMAP" id="MF_00006">
    <property type="entry name" value="Arg_succ_lyase"/>
    <property type="match status" value="1"/>
</dbReference>
<evidence type="ECO:0000256" key="4">
    <source>
        <dbReference type="ARBA" id="ARBA00022571"/>
    </source>
</evidence>
<comment type="catalytic activity">
    <reaction evidence="1 5">
        <text>2-(N(omega)-L-arginino)succinate = fumarate + L-arginine</text>
        <dbReference type="Rhea" id="RHEA:24020"/>
        <dbReference type="ChEBI" id="CHEBI:29806"/>
        <dbReference type="ChEBI" id="CHEBI:32682"/>
        <dbReference type="ChEBI" id="CHEBI:57472"/>
        <dbReference type="EC" id="4.3.2.1"/>
    </reaction>
</comment>
<dbReference type="GO" id="GO:0004056">
    <property type="term" value="F:argininosuccinate lyase activity"/>
    <property type="evidence" value="ECO:0007669"/>
    <property type="project" value="UniProtKB-EC"/>
</dbReference>
<dbReference type="InterPro" id="IPR009049">
    <property type="entry name" value="Argininosuccinate_lyase"/>
</dbReference>
<dbReference type="PANTHER" id="PTHR43814">
    <property type="entry name" value="ARGININOSUCCINATE LYASE"/>
    <property type="match status" value="1"/>
</dbReference>
<evidence type="ECO:0000313" key="7">
    <source>
        <dbReference type="EMBL" id="MCX2743582.1"/>
    </source>
</evidence>
<reference evidence="7 8" key="1">
    <citation type="submission" date="2022-11" db="EMBL/GenBank/DDBJ databases">
        <title>The characterization of three novel Bacteroidetes species and genomic analysis of their roles in tidal elemental geochemical cycles.</title>
        <authorList>
            <person name="Ma K."/>
        </authorList>
    </citation>
    <scope>NUCLEOTIDE SEQUENCE [LARGE SCALE GENOMIC DNA]</scope>
    <source>
        <strain evidence="7 8">M17</strain>
    </source>
</reference>
<dbReference type="NCBIfam" id="TIGR00838">
    <property type="entry name" value="argH"/>
    <property type="match status" value="1"/>
</dbReference>
<proteinExistence type="inferred from homology"/>
<dbReference type="Gene3D" id="1.10.40.30">
    <property type="entry name" value="Fumarase/aspartase (C-terminal domain)"/>
    <property type="match status" value="1"/>
</dbReference>
<dbReference type="InterPro" id="IPR022761">
    <property type="entry name" value="Fumarate_lyase_N"/>
</dbReference>
<organism evidence="7 8">
    <name type="scientific">Mangrovivirga halotolerans</name>
    <dbReference type="NCBI Taxonomy" id="2993936"/>
    <lineage>
        <taxon>Bacteria</taxon>
        <taxon>Pseudomonadati</taxon>
        <taxon>Bacteroidota</taxon>
        <taxon>Cytophagia</taxon>
        <taxon>Cytophagales</taxon>
        <taxon>Mangrovivirgaceae</taxon>
        <taxon>Mangrovivirga</taxon>
    </lineage>
</organism>
<keyword evidence="5 7" id="KW-0456">Lyase</keyword>
<dbReference type="Pfam" id="PF00206">
    <property type="entry name" value="Lyase_1"/>
    <property type="match status" value="1"/>
</dbReference>
<comment type="caution">
    <text evidence="7">The sequence shown here is derived from an EMBL/GenBank/DDBJ whole genome shotgun (WGS) entry which is preliminary data.</text>
</comment>
<evidence type="ECO:0000256" key="1">
    <source>
        <dbReference type="ARBA" id="ARBA00000985"/>
    </source>
</evidence>
<dbReference type="SUPFAM" id="SSF48557">
    <property type="entry name" value="L-aspartase-like"/>
    <property type="match status" value="1"/>
</dbReference>
<evidence type="ECO:0000256" key="2">
    <source>
        <dbReference type="ARBA" id="ARBA00004941"/>
    </source>
</evidence>
<accession>A0ABT3RP69</accession>
<dbReference type="InterPro" id="IPR008948">
    <property type="entry name" value="L-Aspartase-like"/>
</dbReference>
<evidence type="ECO:0000256" key="3">
    <source>
        <dbReference type="ARBA" id="ARBA00012338"/>
    </source>
</evidence>
<dbReference type="Proteomes" id="UP001209885">
    <property type="component" value="Unassembled WGS sequence"/>
</dbReference>
<sequence>MNSLNKLWSKGKPLSEKIEAFTIGRDLEFDKILAKYDVIGSKAHATMLAQTGLIEKEEGESLIKELEDIYQIVILEDFEIPEGFEDVHSWIEAVLTERLGDTGKRIHTARSRNDQVLTDLHLFCKDSLNGLISQVENIALLLVDQGEKYNEVILPGYTHLQVAMPSSGGMWFSAYAEALADDLIMLQAALKVADQNPLGSAAGYGSSFPIDRDITTKEMGFTQMKVNSFAAQLNRGKLEKTITNTIASIAQTLGRFSMDVCLYNSQNFGFISLPDELTTGSSIMPHKKNPDVFELIRGKCNLLQGVPFQVTSLTNNLPGGYHREYQLLKELLFPAINDMVSILDILEFAVSQMKLHGPDTDEEKYKLMYTVEAVNAEVMKGKPFREAYKIVGQQVESGEFQIKPGEQKYTHIGSIGNPGFDEIRKKITTTGD</sequence>